<sequence>MFDNDLISIKIKVGQDVNNTKESNRGSGKVDAEGGTGSELQSLAAEVLITSSSEHHEDAKQDLKVFFENTTNLSPIYSFMADHLRAIVEEEKLARLNYEKLLVMNEQNVLIFKNYAKLLIDVYQKEDICDLQLQRAVRFEEEQTSYNQLPNPIALKLIIVIIVSLTTEIAILIALIVVVVVFVYMHASVEKASTRFLTELKRHNYTTPTSYLELLNSYDQILKQMDEAITIRQQKLSNGLSTLERTNNEVKAMKTQLIAIQLLLEISQKDTIGIMAELTVQQKKVEVKVEVICVEEAIVTQYANGAEALSEDAQNNLNKEILKYNAAIKAVQSLDKIDISEDKSYFRSNELVMFVLASVCLLIGLQQIWEKAKKFMNVKFLGKFSDYDKDILDEKMKVKLRATYINQHKFQPEVAENVSKAAKSLYSYSHVVKEVEPKRAKVKESMEKLEMMQQALARKKFELHGVEDKKTQQVGLI</sequence>
<feature type="transmembrane region" description="Helical" evidence="1">
    <location>
        <begin position="351"/>
        <end position="369"/>
    </location>
</feature>
<keyword evidence="1" id="KW-0472">Membrane</keyword>
<dbReference type="GO" id="GO:0051959">
    <property type="term" value="F:dynein light intermediate chain binding"/>
    <property type="evidence" value="ECO:0007669"/>
    <property type="project" value="InterPro"/>
</dbReference>
<evidence type="ECO:0000259" key="2">
    <source>
        <dbReference type="Pfam" id="PF12777"/>
    </source>
</evidence>
<evidence type="ECO:0000313" key="5">
    <source>
        <dbReference type="EMBL" id="KAA6383487.1"/>
    </source>
</evidence>
<dbReference type="Pfam" id="PF12780">
    <property type="entry name" value="AAA_8"/>
    <property type="match status" value="1"/>
</dbReference>
<name>A0A5J4VLG7_9EUKA</name>
<dbReference type="Proteomes" id="UP000324800">
    <property type="component" value="Unassembled WGS sequence"/>
</dbReference>
<dbReference type="PANTHER" id="PTHR22878:SF68">
    <property type="entry name" value="DYNEIN HEAVY CHAIN 6, AXONEMAL-LIKE"/>
    <property type="match status" value="1"/>
</dbReference>
<feature type="domain" description="TmcB/TmcC TPR repeats" evidence="4">
    <location>
        <begin position="49"/>
        <end position="144"/>
    </location>
</feature>
<dbReference type="InterPro" id="IPR057352">
    <property type="entry name" value="TPR_TmcB/C"/>
</dbReference>
<dbReference type="GO" id="GO:0045505">
    <property type="term" value="F:dynein intermediate chain binding"/>
    <property type="evidence" value="ECO:0007669"/>
    <property type="project" value="InterPro"/>
</dbReference>
<evidence type="ECO:0000313" key="6">
    <source>
        <dbReference type="Proteomes" id="UP000324800"/>
    </source>
</evidence>
<protein>
    <submittedName>
        <fullName evidence="5">Putative dynein heavy chain</fullName>
    </submittedName>
</protein>
<gene>
    <name evidence="5" type="ORF">EZS28_020985</name>
</gene>
<dbReference type="EMBL" id="SNRW01006221">
    <property type="protein sequence ID" value="KAA6383487.1"/>
    <property type="molecule type" value="Genomic_DNA"/>
</dbReference>
<reference evidence="5 6" key="1">
    <citation type="submission" date="2019-03" db="EMBL/GenBank/DDBJ databases">
        <title>Single cell metagenomics reveals metabolic interactions within the superorganism composed of flagellate Streblomastix strix and complex community of Bacteroidetes bacteria on its surface.</title>
        <authorList>
            <person name="Treitli S.C."/>
            <person name="Kolisko M."/>
            <person name="Husnik F."/>
            <person name="Keeling P."/>
            <person name="Hampl V."/>
        </authorList>
    </citation>
    <scope>NUCLEOTIDE SEQUENCE [LARGE SCALE GENOMIC DNA]</scope>
    <source>
        <strain evidence="5">ST1C</strain>
    </source>
</reference>
<dbReference type="Gene3D" id="1.20.920.20">
    <property type="match status" value="1"/>
</dbReference>
<dbReference type="PANTHER" id="PTHR22878">
    <property type="entry name" value="DYNEIN HEAVY CHAIN 6, AXONEMAL-LIKE-RELATED"/>
    <property type="match status" value="1"/>
</dbReference>
<proteinExistence type="predicted"/>
<evidence type="ECO:0000259" key="4">
    <source>
        <dbReference type="Pfam" id="PF25474"/>
    </source>
</evidence>
<comment type="caution">
    <text evidence="5">The sequence shown here is derived from an EMBL/GenBank/DDBJ whole genome shotgun (WGS) entry which is preliminary data.</text>
</comment>
<dbReference type="InterPro" id="IPR026983">
    <property type="entry name" value="DHC"/>
</dbReference>
<dbReference type="Pfam" id="PF12777">
    <property type="entry name" value="MT"/>
    <property type="match status" value="1"/>
</dbReference>
<organism evidence="5 6">
    <name type="scientific">Streblomastix strix</name>
    <dbReference type="NCBI Taxonomy" id="222440"/>
    <lineage>
        <taxon>Eukaryota</taxon>
        <taxon>Metamonada</taxon>
        <taxon>Preaxostyla</taxon>
        <taxon>Oxymonadida</taxon>
        <taxon>Streblomastigidae</taxon>
        <taxon>Streblomastix</taxon>
    </lineage>
</organism>
<dbReference type="GO" id="GO:0030286">
    <property type="term" value="C:dynein complex"/>
    <property type="evidence" value="ECO:0007669"/>
    <property type="project" value="InterPro"/>
</dbReference>
<feature type="domain" description="Dynein heavy chain coiled coil stalk" evidence="2">
    <location>
        <begin position="235"/>
        <end position="463"/>
    </location>
</feature>
<evidence type="ECO:0000259" key="3">
    <source>
        <dbReference type="Pfam" id="PF12780"/>
    </source>
</evidence>
<feature type="domain" description="Dynein heavy chain AAA module D4" evidence="3">
    <location>
        <begin position="178"/>
        <end position="221"/>
    </location>
</feature>
<keyword evidence="1" id="KW-0812">Transmembrane</keyword>
<dbReference type="AlphaFoldDB" id="A0A5J4VLG7"/>
<evidence type="ECO:0000256" key="1">
    <source>
        <dbReference type="SAM" id="Phobius"/>
    </source>
</evidence>
<dbReference type="Pfam" id="PF25474">
    <property type="entry name" value="TPR_TmcB"/>
    <property type="match status" value="1"/>
</dbReference>
<keyword evidence="1" id="KW-1133">Transmembrane helix</keyword>
<dbReference type="InterPro" id="IPR024743">
    <property type="entry name" value="Dynein_HC_stalk"/>
</dbReference>
<feature type="transmembrane region" description="Helical" evidence="1">
    <location>
        <begin position="157"/>
        <end position="185"/>
    </location>
</feature>
<accession>A0A5J4VLG7</accession>
<dbReference type="InterPro" id="IPR024317">
    <property type="entry name" value="Dynein_heavy_chain_D4_dom"/>
</dbReference>
<dbReference type="GO" id="GO:0007018">
    <property type="term" value="P:microtubule-based movement"/>
    <property type="evidence" value="ECO:0007669"/>
    <property type="project" value="InterPro"/>
</dbReference>